<dbReference type="AlphaFoldDB" id="A0A9J6BIZ3"/>
<dbReference type="SMART" id="SM00220">
    <property type="entry name" value="S_TKc"/>
    <property type="match status" value="1"/>
</dbReference>
<dbReference type="FunFam" id="1.10.510.10:FF:000203">
    <property type="entry name" value="Cyclin-dependent kinase 9"/>
    <property type="match status" value="1"/>
</dbReference>
<feature type="binding site" evidence="9">
    <location>
        <position position="119"/>
    </location>
    <ligand>
        <name>ATP</name>
        <dbReference type="ChEBI" id="CHEBI:30616"/>
    </ligand>
</feature>
<dbReference type="PROSITE" id="PS00107">
    <property type="entry name" value="PROTEIN_KINASE_ATP"/>
    <property type="match status" value="1"/>
</dbReference>
<evidence type="ECO:0000256" key="1">
    <source>
        <dbReference type="ARBA" id="ARBA00004123"/>
    </source>
</evidence>
<comment type="subcellular location">
    <subcellularLocation>
        <location evidence="1">Nucleus</location>
    </subcellularLocation>
</comment>
<evidence type="ECO:0000256" key="7">
    <source>
        <dbReference type="ARBA" id="ARBA00022840"/>
    </source>
</evidence>
<feature type="compositionally biased region" description="Pro residues" evidence="11">
    <location>
        <begin position="76"/>
        <end position="85"/>
    </location>
</feature>
<evidence type="ECO:0000256" key="6">
    <source>
        <dbReference type="ARBA" id="ARBA00022777"/>
    </source>
</evidence>
<evidence type="ECO:0000256" key="9">
    <source>
        <dbReference type="PROSITE-ProRule" id="PRU10141"/>
    </source>
</evidence>
<keyword evidence="6" id="KW-0418">Kinase</keyword>
<evidence type="ECO:0000256" key="3">
    <source>
        <dbReference type="ARBA" id="ARBA00022527"/>
    </source>
</evidence>
<dbReference type="PROSITE" id="PS50011">
    <property type="entry name" value="PROTEIN_KINASE_DOM"/>
    <property type="match status" value="1"/>
</dbReference>
<keyword evidence="14" id="KW-1185">Reference proteome</keyword>
<dbReference type="PANTHER" id="PTHR24056">
    <property type="entry name" value="CELL DIVISION PROTEIN KINASE"/>
    <property type="match status" value="1"/>
</dbReference>
<dbReference type="GO" id="GO:0005634">
    <property type="term" value="C:nucleus"/>
    <property type="evidence" value="ECO:0007669"/>
    <property type="project" value="UniProtKB-SubCell"/>
</dbReference>
<protein>
    <recommendedName>
        <fullName evidence="12">Protein kinase domain-containing protein</fullName>
    </recommendedName>
</protein>
<evidence type="ECO:0000256" key="10">
    <source>
        <dbReference type="RuleBase" id="RU000304"/>
    </source>
</evidence>
<evidence type="ECO:0000313" key="14">
    <source>
        <dbReference type="Proteomes" id="UP001107558"/>
    </source>
</evidence>
<comment type="caution">
    <text evidence="13">The sequence shown here is derived from an EMBL/GenBank/DDBJ whole genome shotgun (WGS) entry which is preliminary data.</text>
</comment>
<evidence type="ECO:0000259" key="12">
    <source>
        <dbReference type="PROSITE" id="PS50011"/>
    </source>
</evidence>
<keyword evidence="5 9" id="KW-0547">Nucleotide-binding</keyword>
<accession>A0A9J6BIZ3</accession>
<dbReference type="GO" id="GO:0008353">
    <property type="term" value="F:RNA polymerase II CTD heptapeptide repeat kinase activity"/>
    <property type="evidence" value="ECO:0007669"/>
    <property type="project" value="TreeGrafter"/>
</dbReference>
<evidence type="ECO:0000313" key="13">
    <source>
        <dbReference type="EMBL" id="KAG5669656.1"/>
    </source>
</evidence>
<keyword evidence="4" id="KW-0808">Transferase</keyword>
<keyword evidence="7 9" id="KW-0067">ATP-binding</keyword>
<dbReference type="GO" id="GO:0005524">
    <property type="term" value="F:ATP binding"/>
    <property type="evidence" value="ECO:0007669"/>
    <property type="project" value="UniProtKB-UniRule"/>
</dbReference>
<feature type="domain" description="Protein kinase" evidence="12">
    <location>
        <begin position="90"/>
        <end position="379"/>
    </location>
</feature>
<dbReference type="Proteomes" id="UP001107558">
    <property type="component" value="Chromosome 4"/>
</dbReference>
<dbReference type="Pfam" id="PF00069">
    <property type="entry name" value="Pkinase"/>
    <property type="match status" value="1"/>
</dbReference>
<dbReference type="InterPro" id="IPR000719">
    <property type="entry name" value="Prot_kinase_dom"/>
</dbReference>
<evidence type="ECO:0000256" key="2">
    <source>
        <dbReference type="ARBA" id="ARBA00006485"/>
    </source>
</evidence>
<dbReference type="InterPro" id="IPR017441">
    <property type="entry name" value="Protein_kinase_ATP_BS"/>
</dbReference>
<keyword evidence="8" id="KW-0539">Nucleus</keyword>
<dbReference type="Gene3D" id="1.10.510.10">
    <property type="entry name" value="Transferase(Phosphotransferase) domain 1"/>
    <property type="match status" value="1"/>
</dbReference>
<gene>
    <name evidence="13" type="ORF">PVAND_017540</name>
</gene>
<dbReference type="SUPFAM" id="SSF56112">
    <property type="entry name" value="Protein kinase-like (PK-like)"/>
    <property type="match status" value="1"/>
</dbReference>
<evidence type="ECO:0000256" key="4">
    <source>
        <dbReference type="ARBA" id="ARBA00022679"/>
    </source>
</evidence>
<feature type="region of interest" description="Disordered" evidence="11">
    <location>
        <begin position="65"/>
        <end position="87"/>
    </location>
</feature>
<reference evidence="13" key="1">
    <citation type="submission" date="2021-03" db="EMBL/GenBank/DDBJ databases">
        <title>Chromosome level genome of the anhydrobiotic midge Polypedilum vanderplanki.</title>
        <authorList>
            <person name="Yoshida Y."/>
            <person name="Kikawada T."/>
            <person name="Gusev O."/>
        </authorList>
    </citation>
    <scope>NUCLEOTIDE SEQUENCE</scope>
    <source>
        <strain evidence="13">NIAS01</strain>
        <tissue evidence="13">Whole body or cell culture</tissue>
    </source>
</reference>
<sequence>MVIISTQKHQTATVSSKMSEYHNKAHLKRLQNGVNINRHLQPAQRQNKISNLPQFRQALAHEHPNLPRDNIKLSPNMPPTPPPSPEMSKYERILKIGQGTFGEVYKVKSKYDNQILAMKSIKYKERAEGLPINLVREIKILKQTDNKNIIKLVDVFQHFNNIHLVLEFCHHDLAGILSNQRISFKPSEIKSLMKQLMNALFYIHFHNVIHRDLKPANILITKSGVLKLTDFGLARQVGSKYQSKPNSLTTRVVTLWYRAPELLLGDRSYSTAIDLWSVGCIMAEMWTRHAIMKGESEVKQLEICENWCGNICPQSWPGVEKLELFQKLNFSKGDQKRKVKERLRAVVKDSAALELIDNLLSLDPKNRIDADNALNHDYFWSDPMPCEDLKEKFEKISDSHFEFLDEARRKREEFEMRKLLESKKKNGVNYNGYFDRVY</sequence>
<organism evidence="13 14">
    <name type="scientific">Polypedilum vanderplanki</name>
    <name type="common">Sleeping chironomid midge</name>
    <dbReference type="NCBI Taxonomy" id="319348"/>
    <lineage>
        <taxon>Eukaryota</taxon>
        <taxon>Metazoa</taxon>
        <taxon>Ecdysozoa</taxon>
        <taxon>Arthropoda</taxon>
        <taxon>Hexapoda</taxon>
        <taxon>Insecta</taxon>
        <taxon>Pterygota</taxon>
        <taxon>Neoptera</taxon>
        <taxon>Endopterygota</taxon>
        <taxon>Diptera</taxon>
        <taxon>Nematocera</taxon>
        <taxon>Chironomoidea</taxon>
        <taxon>Chironomidae</taxon>
        <taxon>Chironominae</taxon>
        <taxon>Polypedilum</taxon>
        <taxon>Polypedilum</taxon>
    </lineage>
</organism>
<dbReference type="InterPro" id="IPR050108">
    <property type="entry name" value="CDK"/>
</dbReference>
<evidence type="ECO:0000256" key="5">
    <source>
        <dbReference type="ARBA" id="ARBA00022741"/>
    </source>
</evidence>
<comment type="similarity">
    <text evidence="2">Belongs to the protein kinase superfamily. CMGC Ser/Thr protein kinase family. CDC2/CDKX subfamily.</text>
</comment>
<name>A0A9J6BIZ3_POLVA</name>
<dbReference type="PROSITE" id="PS00108">
    <property type="entry name" value="PROTEIN_KINASE_ST"/>
    <property type="match status" value="1"/>
</dbReference>
<dbReference type="OrthoDB" id="204883at2759"/>
<dbReference type="EMBL" id="JADBJN010000004">
    <property type="protein sequence ID" value="KAG5669656.1"/>
    <property type="molecule type" value="Genomic_DNA"/>
</dbReference>
<keyword evidence="3 10" id="KW-0723">Serine/threonine-protein kinase</keyword>
<evidence type="ECO:0000256" key="8">
    <source>
        <dbReference type="ARBA" id="ARBA00023242"/>
    </source>
</evidence>
<evidence type="ECO:0000256" key="11">
    <source>
        <dbReference type="SAM" id="MobiDB-lite"/>
    </source>
</evidence>
<dbReference type="Gene3D" id="3.30.200.20">
    <property type="entry name" value="Phosphorylase Kinase, domain 1"/>
    <property type="match status" value="1"/>
</dbReference>
<proteinExistence type="inferred from homology"/>
<dbReference type="InterPro" id="IPR008271">
    <property type="entry name" value="Ser/Thr_kinase_AS"/>
</dbReference>
<dbReference type="InterPro" id="IPR011009">
    <property type="entry name" value="Kinase-like_dom_sf"/>
</dbReference>
<dbReference type="GO" id="GO:0004693">
    <property type="term" value="F:cyclin-dependent protein serine/threonine kinase activity"/>
    <property type="evidence" value="ECO:0007669"/>
    <property type="project" value="TreeGrafter"/>
</dbReference>
<dbReference type="PANTHER" id="PTHR24056:SF233">
    <property type="entry name" value="CYCLIN-DEPENDENT KINASE 9"/>
    <property type="match status" value="1"/>
</dbReference>